<organism evidence="1 2">
    <name type="scientific">Caerostris extrusa</name>
    <name type="common">Bark spider</name>
    <name type="synonym">Caerostris bankana</name>
    <dbReference type="NCBI Taxonomy" id="172846"/>
    <lineage>
        <taxon>Eukaryota</taxon>
        <taxon>Metazoa</taxon>
        <taxon>Ecdysozoa</taxon>
        <taxon>Arthropoda</taxon>
        <taxon>Chelicerata</taxon>
        <taxon>Arachnida</taxon>
        <taxon>Araneae</taxon>
        <taxon>Araneomorphae</taxon>
        <taxon>Entelegynae</taxon>
        <taxon>Araneoidea</taxon>
        <taxon>Araneidae</taxon>
        <taxon>Caerostris</taxon>
    </lineage>
</organism>
<dbReference type="EMBL" id="BPLR01017528">
    <property type="protein sequence ID" value="GIY92364.1"/>
    <property type="molecule type" value="Genomic_DNA"/>
</dbReference>
<dbReference type="AlphaFoldDB" id="A0AAV4XCN6"/>
<gene>
    <name evidence="1" type="ORF">CEXT_607711</name>
</gene>
<proteinExistence type="predicted"/>
<name>A0AAV4XCN6_CAEEX</name>
<comment type="caution">
    <text evidence="1">The sequence shown here is derived from an EMBL/GenBank/DDBJ whole genome shotgun (WGS) entry which is preliminary data.</text>
</comment>
<evidence type="ECO:0000313" key="1">
    <source>
        <dbReference type="EMBL" id="GIY92364.1"/>
    </source>
</evidence>
<protein>
    <submittedName>
        <fullName evidence="1">Uncharacterized protein</fullName>
    </submittedName>
</protein>
<evidence type="ECO:0000313" key="2">
    <source>
        <dbReference type="Proteomes" id="UP001054945"/>
    </source>
</evidence>
<accession>A0AAV4XCN6</accession>
<reference evidence="1 2" key="1">
    <citation type="submission" date="2021-06" db="EMBL/GenBank/DDBJ databases">
        <title>Caerostris extrusa draft genome.</title>
        <authorList>
            <person name="Kono N."/>
            <person name="Arakawa K."/>
        </authorList>
    </citation>
    <scope>NUCLEOTIDE SEQUENCE [LARGE SCALE GENOMIC DNA]</scope>
</reference>
<dbReference type="Proteomes" id="UP001054945">
    <property type="component" value="Unassembled WGS sequence"/>
</dbReference>
<sequence>MGTFHAETRWEKSILFKRVEKNFKNADMIPAPSMLDGAHLFLGISNGNSIPSIRQFSPFLSNVSKVLSFCKPFPSLHGRFYSCQIRLHSKLYTVSPVSKSLSLYVMKYPLWIKEFNLIESIQKCCKCASFCRF</sequence>
<keyword evidence="2" id="KW-1185">Reference proteome</keyword>